<evidence type="ECO:0000313" key="3">
    <source>
        <dbReference type="Proteomes" id="UP000095085"/>
    </source>
</evidence>
<keyword evidence="3" id="KW-1185">Reference proteome</keyword>
<dbReference type="OrthoDB" id="4021357at2759"/>
<dbReference type="Proteomes" id="UP000095085">
    <property type="component" value="Unassembled WGS sequence"/>
</dbReference>
<evidence type="ECO:0000256" key="1">
    <source>
        <dbReference type="SAM" id="MobiDB-lite"/>
    </source>
</evidence>
<feature type="compositionally biased region" description="Basic residues" evidence="1">
    <location>
        <begin position="602"/>
        <end position="614"/>
    </location>
</feature>
<feature type="region of interest" description="Disordered" evidence="1">
    <location>
        <begin position="552"/>
        <end position="614"/>
    </location>
</feature>
<dbReference type="AlphaFoldDB" id="A0A1E4RD52"/>
<protein>
    <submittedName>
        <fullName evidence="2">Uncharacterized protein</fullName>
    </submittedName>
</protein>
<feature type="region of interest" description="Disordered" evidence="1">
    <location>
        <begin position="14"/>
        <end position="47"/>
    </location>
</feature>
<dbReference type="RefSeq" id="XP_020074266.1">
    <property type="nucleotide sequence ID" value="XM_020222812.1"/>
</dbReference>
<feature type="compositionally biased region" description="Polar residues" evidence="1">
    <location>
        <begin position="32"/>
        <end position="42"/>
    </location>
</feature>
<name>A0A1E4RD52_9ASCO</name>
<evidence type="ECO:0000313" key="2">
    <source>
        <dbReference type="EMBL" id="ODV65199.1"/>
    </source>
</evidence>
<reference evidence="3" key="1">
    <citation type="submission" date="2016-05" db="EMBL/GenBank/DDBJ databases">
        <title>Comparative genomics of biotechnologically important yeasts.</title>
        <authorList>
            <consortium name="DOE Joint Genome Institute"/>
            <person name="Riley R."/>
            <person name="Haridas S."/>
            <person name="Wolfe K.H."/>
            <person name="Lopes M.R."/>
            <person name="Hittinger C.T."/>
            <person name="Goker M."/>
            <person name="Salamov A."/>
            <person name="Wisecaver J."/>
            <person name="Long T.M."/>
            <person name="Aerts A.L."/>
            <person name="Barry K."/>
            <person name="Choi C."/>
            <person name="Clum A."/>
            <person name="Coughlan A.Y."/>
            <person name="Deshpande S."/>
            <person name="Douglass A.P."/>
            <person name="Hanson S.J."/>
            <person name="Klenk H.-P."/>
            <person name="Labutti K."/>
            <person name="Lapidus A."/>
            <person name="Lindquist E."/>
            <person name="Lipzen A."/>
            <person name="Meier-Kolthoff J.P."/>
            <person name="Ohm R.A."/>
            <person name="Otillar R.P."/>
            <person name="Pangilinan J."/>
            <person name="Peng Y."/>
            <person name="Rokas A."/>
            <person name="Rosa C.A."/>
            <person name="Scheuner C."/>
            <person name="Sibirny A.A."/>
            <person name="Slot J.C."/>
            <person name="Stielow J.B."/>
            <person name="Sun H."/>
            <person name="Kurtzman C.P."/>
            <person name="Blackwell M."/>
            <person name="Grigoriev I.V."/>
            <person name="Jeffries T.W."/>
        </authorList>
    </citation>
    <scope>NUCLEOTIDE SEQUENCE [LARGE SCALE GENOMIC DNA]</scope>
    <source>
        <strain evidence="3">NRRL Y-1933</strain>
    </source>
</reference>
<feature type="compositionally biased region" description="Polar residues" evidence="1">
    <location>
        <begin position="591"/>
        <end position="601"/>
    </location>
</feature>
<sequence length="614" mass="71355">MSAYILLAANSSANNAHRKQLEKRRRVKKSGHSQYDPSTTSESIRRYSTYSSLHSSGSRSSSDRKKVYDVNSNAYVDRSMLMTTTEKLLSQYDSQYEAIKNASKYQWLNEKLNHCHLDTSIDDSLLLTEKHLNLLRYSYFKTFTHDYDLILRNMNSTDSNNQPSLKYLRKIEKLRRAKNKISHESIQTSDDDDDTKEEDEDVKMAHFAKCLNINDERAIFQEYSTFKANLDNGAKSNIRSLMKSNNFWNNIYQDIKFNYIQLKHSYNYFDYLPRIEFTMNFFGELFDLFLYNIKMLKINIPNNLRLKNEDADFLQKFTFFYFDNHNYEKIIEMSHRHLKTYQTQSTMNNTLNSPISLSFNLDRKDSVQQDLNIHKDLMNKLIETLIDNLKNSLNLPDRIYQHNENNKLFKLWESFLRLVIFDLLVDEKYYLQQFNNETNEEDDVLPAPTIDYEDDDYDSCLSPSSSTFDFTSPMQINPSSWASSPIQSRSSIISSNTNKLKIMRNSSVSSRSTTPSSIMSSPKQRNKNSVASTISSYSYAQPNIGLGISHEAEVSTPTTPEDRSTNHHDIVGYPSSKPSPPQSQKTFKLGSKSSSPSMTTNKSRKSIFGKFRKQ</sequence>
<dbReference type="GeneID" id="30997361"/>
<gene>
    <name evidence="2" type="ORF">HYPBUDRAFT_168651</name>
</gene>
<organism evidence="2 3">
    <name type="scientific">Hyphopichia burtonii NRRL Y-1933</name>
    <dbReference type="NCBI Taxonomy" id="984485"/>
    <lineage>
        <taxon>Eukaryota</taxon>
        <taxon>Fungi</taxon>
        <taxon>Dikarya</taxon>
        <taxon>Ascomycota</taxon>
        <taxon>Saccharomycotina</taxon>
        <taxon>Pichiomycetes</taxon>
        <taxon>Debaryomycetaceae</taxon>
        <taxon>Hyphopichia</taxon>
    </lineage>
</organism>
<feature type="region of interest" description="Disordered" evidence="1">
    <location>
        <begin position="503"/>
        <end position="530"/>
    </location>
</feature>
<accession>A0A1E4RD52</accession>
<feature type="compositionally biased region" description="Basic residues" evidence="1">
    <location>
        <begin position="16"/>
        <end position="31"/>
    </location>
</feature>
<dbReference type="EMBL" id="KV454545">
    <property type="protein sequence ID" value="ODV65199.1"/>
    <property type="molecule type" value="Genomic_DNA"/>
</dbReference>
<feature type="compositionally biased region" description="Basic and acidic residues" evidence="1">
    <location>
        <begin position="560"/>
        <end position="570"/>
    </location>
</feature>
<proteinExistence type="predicted"/>
<feature type="compositionally biased region" description="Low complexity" evidence="1">
    <location>
        <begin position="503"/>
        <end position="522"/>
    </location>
</feature>